<reference evidence="1 2" key="1">
    <citation type="journal article" date="2018" name="Evol. Lett.">
        <title>Horizontal gene cluster transfer increased hallucinogenic mushroom diversity.</title>
        <authorList>
            <person name="Reynolds H.T."/>
            <person name="Vijayakumar V."/>
            <person name="Gluck-Thaler E."/>
            <person name="Korotkin H.B."/>
            <person name="Matheny P.B."/>
            <person name="Slot J.C."/>
        </authorList>
    </citation>
    <scope>NUCLEOTIDE SEQUENCE [LARGE SCALE GENOMIC DNA]</scope>
    <source>
        <strain evidence="1 2">SRW20</strain>
    </source>
</reference>
<gene>
    <name evidence="1" type="ORF">CVT26_006210</name>
</gene>
<dbReference type="Proteomes" id="UP000284706">
    <property type="component" value="Unassembled WGS sequence"/>
</dbReference>
<evidence type="ECO:0000313" key="2">
    <source>
        <dbReference type="Proteomes" id="UP000284706"/>
    </source>
</evidence>
<dbReference type="EMBL" id="NHYE01001324">
    <property type="protein sequence ID" value="PPQ96796.1"/>
    <property type="molecule type" value="Genomic_DNA"/>
</dbReference>
<sequence>FLRDVILGALLVCGRQIFWSSTHASESLSASCRWSRSRKRRRLSVQFLGITELKLTEASSLLALSLHCLEHEGITESTQVRINFRTVPKSRDQSHSQSEILQEFTRIPRNASKKALDWSVKHQNNPEERLAKEQQNFQGCTEKLGLLFLEVVLASCGAFAQTGPENYRKEEET</sequence>
<evidence type="ECO:0000313" key="1">
    <source>
        <dbReference type="EMBL" id="PPQ96796.1"/>
    </source>
</evidence>
<proteinExistence type="predicted"/>
<dbReference type="AlphaFoldDB" id="A0A409Y199"/>
<feature type="non-terminal residue" evidence="1">
    <location>
        <position position="1"/>
    </location>
</feature>
<protein>
    <submittedName>
        <fullName evidence="1">Uncharacterized protein</fullName>
    </submittedName>
</protein>
<comment type="caution">
    <text evidence="1">The sequence shown here is derived from an EMBL/GenBank/DDBJ whole genome shotgun (WGS) entry which is preliminary data.</text>
</comment>
<name>A0A409Y199_9AGAR</name>
<dbReference type="InParanoid" id="A0A409Y199"/>
<accession>A0A409Y199</accession>
<keyword evidence="2" id="KW-1185">Reference proteome</keyword>
<organism evidence="1 2">
    <name type="scientific">Gymnopilus dilepis</name>
    <dbReference type="NCBI Taxonomy" id="231916"/>
    <lineage>
        <taxon>Eukaryota</taxon>
        <taxon>Fungi</taxon>
        <taxon>Dikarya</taxon>
        <taxon>Basidiomycota</taxon>
        <taxon>Agaricomycotina</taxon>
        <taxon>Agaricomycetes</taxon>
        <taxon>Agaricomycetidae</taxon>
        <taxon>Agaricales</taxon>
        <taxon>Agaricineae</taxon>
        <taxon>Hymenogastraceae</taxon>
        <taxon>Gymnopilus</taxon>
    </lineage>
</organism>